<gene>
    <name evidence="3" type="primary">LOC108080193</name>
</gene>
<reference evidence="3" key="1">
    <citation type="submission" date="2025-08" db="UniProtKB">
        <authorList>
            <consortium name="RefSeq"/>
        </authorList>
    </citation>
    <scope>IDENTIFICATION</scope>
    <source>
        <strain evidence="3">14028-0561.14</strain>
        <tissue evidence="3">Whole fly</tissue>
    </source>
</reference>
<evidence type="ECO:0000313" key="3">
    <source>
        <dbReference type="RefSeq" id="XP_070141260.1"/>
    </source>
</evidence>
<name>A0ABM4GEW5_DROKI</name>
<dbReference type="Proteomes" id="UP001652661">
    <property type="component" value="Chromosome 3L"/>
</dbReference>
<dbReference type="Pfam" id="PF15927">
    <property type="entry name" value="Casc1_N"/>
    <property type="match status" value="1"/>
</dbReference>
<feature type="domain" description="IC97/Casc1 N-terminal" evidence="1">
    <location>
        <begin position="16"/>
        <end position="97"/>
    </location>
</feature>
<evidence type="ECO:0000313" key="2">
    <source>
        <dbReference type="Proteomes" id="UP001652661"/>
    </source>
</evidence>
<sequence length="190" mass="22471">MVKTKLKNEEHLLDFLTEEESLAREQRHFQRLHDVRISVAFIRHAFKKYEKLKAEELELEKWDDYLACDGMPRPDLPSEIRQFLMKLRHEEHMAATDDISWVLLVNERSILSHAPDRQDLTRRNLDVTARPNIGKFYDKTVQGILQTHKRVERVLRNETELLDMPTLRAFELTKETYVLCLDTRGTAQGS</sequence>
<dbReference type="RefSeq" id="XP_070141260.1">
    <property type="nucleotide sequence ID" value="XM_070285159.1"/>
</dbReference>
<accession>A0ABM4GEW5</accession>
<dbReference type="GeneID" id="108080193"/>
<organism evidence="2 3">
    <name type="scientific">Drosophila kikkawai</name>
    <name type="common">Fruit fly</name>
    <dbReference type="NCBI Taxonomy" id="30033"/>
    <lineage>
        <taxon>Eukaryota</taxon>
        <taxon>Metazoa</taxon>
        <taxon>Ecdysozoa</taxon>
        <taxon>Arthropoda</taxon>
        <taxon>Hexapoda</taxon>
        <taxon>Insecta</taxon>
        <taxon>Pterygota</taxon>
        <taxon>Neoptera</taxon>
        <taxon>Endopterygota</taxon>
        <taxon>Diptera</taxon>
        <taxon>Brachycera</taxon>
        <taxon>Muscomorpha</taxon>
        <taxon>Ephydroidea</taxon>
        <taxon>Drosophilidae</taxon>
        <taxon>Drosophila</taxon>
        <taxon>Sophophora</taxon>
    </lineage>
</organism>
<keyword evidence="2" id="KW-1185">Reference proteome</keyword>
<proteinExistence type="predicted"/>
<protein>
    <submittedName>
        <fullName evidence="3">Uncharacterized protein isoform X2</fullName>
    </submittedName>
</protein>
<evidence type="ECO:0000259" key="1">
    <source>
        <dbReference type="Pfam" id="PF15927"/>
    </source>
</evidence>
<dbReference type="InterPro" id="IPR031826">
    <property type="entry name" value="IC97/Casc1_N"/>
</dbReference>